<name>A0A2S4KSA9_9HYPO</name>
<protein>
    <submittedName>
        <fullName evidence="2">Uncharacterized protein</fullName>
    </submittedName>
</protein>
<feature type="region of interest" description="Disordered" evidence="1">
    <location>
        <begin position="20"/>
        <end position="66"/>
    </location>
</feature>
<comment type="caution">
    <text evidence="2">The sequence shown here is derived from an EMBL/GenBank/DDBJ whole genome shotgun (WGS) entry which is preliminary data.</text>
</comment>
<feature type="compositionally biased region" description="Basic and acidic residues" evidence="1">
    <location>
        <begin position="20"/>
        <end position="42"/>
    </location>
</feature>
<dbReference type="EMBL" id="PKSG01000752">
    <property type="protein sequence ID" value="POR33055.1"/>
    <property type="molecule type" value="Genomic_DNA"/>
</dbReference>
<feature type="region of interest" description="Disordered" evidence="1">
    <location>
        <begin position="81"/>
        <end position="136"/>
    </location>
</feature>
<evidence type="ECO:0000313" key="2">
    <source>
        <dbReference type="EMBL" id="POR33055.1"/>
    </source>
</evidence>
<sequence>MNSRATYYLNDGVQERVPIHLRGPTRDGDARNPELHHLSRQELRRRRRAHSLKTSGPANVSPCFRQPQTYRSTLLYVQPQPRASPALTTSSCDTAPAAQTLASPPPAVARPTRPSRTDTPRASPPAAAAAAARTAP</sequence>
<feature type="non-terminal residue" evidence="2">
    <location>
        <position position="136"/>
    </location>
</feature>
<proteinExistence type="predicted"/>
<organism evidence="2 3">
    <name type="scientific">Tolypocladium paradoxum</name>
    <dbReference type="NCBI Taxonomy" id="94208"/>
    <lineage>
        <taxon>Eukaryota</taxon>
        <taxon>Fungi</taxon>
        <taxon>Dikarya</taxon>
        <taxon>Ascomycota</taxon>
        <taxon>Pezizomycotina</taxon>
        <taxon>Sordariomycetes</taxon>
        <taxon>Hypocreomycetidae</taxon>
        <taxon>Hypocreales</taxon>
        <taxon>Ophiocordycipitaceae</taxon>
        <taxon>Tolypocladium</taxon>
    </lineage>
</organism>
<reference evidence="2 3" key="1">
    <citation type="submission" date="2018-01" db="EMBL/GenBank/DDBJ databases">
        <title>Harnessing the power of phylogenomics to disentangle the directionality and signatures of interkingdom host jumping in the parasitic fungal genus Tolypocladium.</title>
        <authorList>
            <person name="Quandt C.A."/>
            <person name="Patterson W."/>
            <person name="Spatafora J.W."/>
        </authorList>
    </citation>
    <scope>NUCLEOTIDE SEQUENCE [LARGE SCALE GENOMIC DNA]</scope>
    <source>
        <strain evidence="2 3">NRBC 100945</strain>
    </source>
</reference>
<dbReference type="Proteomes" id="UP000237481">
    <property type="component" value="Unassembled WGS sequence"/>
</dbReference>
<evidence type="ECO:0000313" key="3">
    <source>
        <dbReference type="Proteomes" id="UP000237481"/>
    </source>
</evidence>
<evidence type="ECO:0000256" key="1">
    <source>
        <dbReference type="SAM" id="MobiDB-lite"/>
    </source>
</evidence>
<dbReference type="AlphaFoldDB" id="A0A2S4KSA9"/>
<gene>
    <name evidence="2" type="ORF">TPAR_06748</name>
</gene>
<accession>A0A2S4KSA9</accession>
<feature type="compositionally biased region" description="Low complexity" evidence="1">
    <location>
        <begin position="120"/>
        <end position="136"/>
    </location>
</feature>
<keyword evidence="3" id="KW-1185">Reference proteome</keyword>